<dbReference type="GO" id="GO:0005615">
    <property type="term" value="C:extracellular space"/>
    <property type="evidence" value="ECO:0007669"/>
    <property type="project" value="TreeGrafter"/>
</dbReference>
<proteinExistence type="predicted"/>
<evidence type="ECO:0000313" key="3">
    <source>
        <dbReference type="Proteomes" id="UP000596742"/>
    </source>
</evidence>
<dbReference type="CDD" id="cd00087">
    <property type="entry name" value="FReD"/>
    <property type="match status" value="1"/>
</dbReference>
<dbReference type="Proteomes" id="UP000596742">
    <property type="component" value="Unassembled WGS sequence"/>
</dbReference>
<evidence type="ECO:0000259" key="1">
    <source>
        <dbReference type="PROSITE" id="PS51406"/>
    </source>
</evidence>
<name>A0A8B6CCZ3_MYTGA</name>
<protein>
    <recommendedName>
        <fullName evidence="1">Fibrinogen C-terminal domain-containing protein</fullName>
    </recommendedName>
</protein>
<dbReference type="PANTHER" id="PTHR19143">
    <property type="entry name" value="FIBRINOGEN/TENASCIN/ANGIOPOEITIN"/>
    <property type="match status" value="1"/>
</dbReference>
<accession>A0A8B6CCZ3</accession>
<dbReference type="Pfam" id="PF00147">
    <property type="entry name" value="Fibrinogen_C"/>
    <property type="match status" value="1"/>
</dbReference>
<organism evidence="2 3">
    <name type="scientific">Mytilus galloprovincialis</name>
    <name type="common">Mediterranean mussel</name>
    <dbReference type="NCBI Taxonomy" id="29158"/>
    <lineage>
        <taxon>Eukaryota</taxon>
        <taxon>Metazoa</taxon>
        <taxon>Spiralia</taxon>
        <taxon>Lophotrochozoa</taxon>
        <taxon>Mollusca</taxon>
        <taxon>Bivalvia</taxon>
        <taxon>Autobranchia</taxon>
        <taxon>Pteriomorphia</taxon>
        <taxon>Mytilida</taxon>
        <taxon>Mytiloidea</taxon>
        <taxon>Mytilidae</taxon>
        <taxon>Mytilinae</taxon>
        <taxon>Mytilus</taxon>
    </lineage>
</organism>
<dbReference type="InterPro" id="IPR014716">
    <property type="entry name" value="Fibrinogen_a/b/g_C_1"/>
</dbReference>
<dbReference type="AlphaFoldDB" id="A0A8B6CCZ3"/>
<dbReference type="InterPro" id="IPR002181">
    <property type="entry name" value="Fibrinogen_a/b/g_C_dom"/>
</dbReference>
<dbReference type="OrthoDB" id="6124335at2759"/>
<comment type="caution">
    <text evidence="2">The sequence shown here is derived from an EMBL/GenBank/DDBJ whole genome shotgun (WGS) entry which is preliminary data.</text>
</comment>
<gene>
    <name evidence="2" type="ORF">MGAL_10B058853</name>
</gene>
<feature type="domain" description="Fibrinogen C-terminal" evidence="1">
    <location>
        <begin position="375"/>
        <end position="588"/>
    </location>
</feature>
<dbReference type="EMBL" id="UYJE01001602">
    <property type="protein sequence ID" value="VDI03422.1"/>
    <property type="molecule type" value="Genomic_DNA"/>
</dbReference>
<dbReference type="Gene3D" id="3.90.215.10">
    <property type="entry name" value="Gamma Fibrinogen, chain A, domain 1"/>
    <property type="match status" value="1"/>
</dbReference>
<keyword evidence="3" id="KW-1185">Reference proteome</keyword>
<dbReference type="PROSITE" id="PS51406">
    <property type="entry name" value="FIBRINOGEN_C_2"/>
    <property type="match status" value="1"/>
</dbReference>
<reference evidence="2" key="1">
    <citation type="submission" date="2018-11" db="EMBL/GenBank/DDBJ databases">
        <authorList>
            <person name="Alioto T."/>
            <person name="Alioto T."/>
        </authorList>
    </citation>
    <scope>NUCLEOTIDE SEQUENCE</scope>
</reference>
<sequence>MPESSELHEQSKSSWIGNIKSSLLQSTDSERICFSCSGMRQDEKCQHAITCDKDEICFVQKYFTHGNETKYDVGCTFQELCKKDVTGHILGKRNEHAHIVCQKCCNDSNVCNYDLSCQNTITIPGQNCLSCDNVDNPKSCNSSMTCAKEEVCFIHKYLTETQHVKYDLGCKHSTLCLHGSNTNIFGRRSSAGRHLTCEKCCGGTEICNVDLQCGHQEQKTINASCSSTNECGSNLVCSTGRCQCFSIKYYWDNIACIKKKSNSEVCTENRQCSDMFQCTQNMCSCPGNQYWNRTACIQRKSINLTCNASSECLESLICIHGECKCDQAFEYWTGSACTQRNGFNSTCTSSEECETHFRCHDKKCVCAAISEYWSGYHCLKGRECVDLEITTDGVYTIYPNGNNQPVQVFCTVRQSEKWTVIQRRVNGSVDFYRTWNEYKHGFGTANGEYWLGNDNIHRITTNGHHEISIYMGISGGEHHTANYTTFRVSDEQSLYVLTVTGFSGEAGQNAMDYPTDNYKANGKPFTTKDKDNDKYSGNRANDYKSAWWYSNDSYSDLNTAYSGSSGTMYWGLWSGVISKSIMMIKRTY</sequence>
<dbReference type="PANTHER" id="PTHR19143:SF458">
    <property type="entry name" value="FIBRINOGEN C-TERMINAL DOMAIN-CONTAINING PROTEIN-RELATED"/>
    <property type="match status" value="1"/>
</dbReference>
<evidence type="ECO:0000313" key="2">
    <source>
        <dbReference type="EMBL" id="VDI03422.1"/>
    </source>
</evidence>
<dbReference type="InterPro" id="IPR036056">
    <property type="entry name" value="Fibrinogen-like_C"/>
</dbReference>
<dbReference type="SMART" id="SM00186">
    <property type="entry name" value="FBG"/>
    <property type="match status" value="1"/>
</dbReference>
<dbReference type="SUPFAM" id="SSF56496">
    <property type="entry name" value="Fibrinogen C-terminal domain-like"/>
    <property type="match status" value="1"/>
</dbReference>
<dbReference type="InterPro" id="IPR050373">
    <property type="entry name" value="Fibrinogen_C-term_domain"/>
</dbReference>